<name>A0A399FXP8_UNCN2</name>
<dbReference type="PANTHER" id="PTHR23419">
    <property type="entry name" value="DIVALENT CATION TOLERANCE CUTA-RELATED"/>
    <property type="match status" value="1"/>
</dbReference>
<dbReference type="GO" id="GO:0005507">
    <property type="term" value="F:copper ion binding"/>
    <property type="evidence" value="ECO:0007669"/>
    <property type="project" value="TreeGrafter"/>
</dbReference>
<dbReference type="Pfam" id="PF03091">
    <property type="entry name" value="CutA1"/>
    <property type="match status" value="1"/>
</dbReference>
<dbReference type="PANTHER" id="PTHR23419:SF8">
    <property type="entry name" value="FI09726P"/>
    <property type="match status" value="1"/>
</dbReference>
<dbReference type="SUPFAM" id="SSF54913">
    <property type="entry name" value="GlnB-like"/>
    <property type="match status" value="1"/>
</dbReference>
<protein>
    <submittedName>
        <fullName evidence="2">Divalent-cation tolerance protein CutA</fullName>
    </submittedName>
</protein>
<comment type="similarity">
    <text evidence="1">Belongs to the CutA family.</text>
</comment>
<dbReference type="GO" id="GO:0010038">
    <property type="term" value="P:response to metal ion"/>
    <property type="evidence" value="ECO:0007669"/>
    <property type="project" value="InterPro"/>
</dbReference>
<sequence>MDIAGKDKLKLIMTTCPQDKAEGITNLLLEEKLVACVNRIGPVKSKYFWKGEIRTDDECILFLKTTDEFVCRTLKKLEEIHPYEVSEIVLLKVEDVNSSYLKWVTEAVREE</sequence>
<proteinExistence type="inferred from homology"/>
<dbReference type="InterPro" id="IPR004323">
    <property type="entry name" value="Ion_tolerance_CutA"/>
</dbReference>
<dbReference type="AlphaFoldDB" id="A0A399FXP8"/>
<dbReference type="EMBL" id="NDHY01000009">
    <property type="protein sequence ID" value="RIH99922.1"/>
    <property type="molecule type" value="Genomic_DNA"/>
</dbReference>
<evidence type="ECO:0000313" key="2">
    <source>
        <dbReference type="EMBL" id="RIH99922.1"/>
    </source>
</evidence>
<gene>
    <name evidence="2" type="ORF">B9J77_04100</name>
</gene>
<dbReference type="Proteomes" id="UP000266287">
    <property type="component" value="Unassembled WGS sequence"/>
</dbReference>
<evidence type="ECO:0000256" key="1">
    <source>
        <dbReference type="ARBA" id="ARBA00010169"/>
    </source>
</evidence>
<dbReference type="InterPro" id="IPR011322">
    <property type="entry name" value="N-reg_PII-like_a/b"/>
</dbReference>
<evidence type="ECO:0000313" key="3">
    <source>
        <dbReference type="Proteomes" id="UP000266287"/>
    </source>
</evidence>
<organism evidence="2 3">
    <name type="scientific">candidate division NPL-UPA2 bacterium Unc8</name>
    <dbReference type="NCBI Taxonomy" id="1980939"/>
    <lineage>
        <taxon>Bacteria</taxon>
    </lineage>
</organism>
<accession>A0A399FXP8</accession>
<dbReference type="Gene3D" id="3.30.70.120">
    <property type="match status" value="1"/>
</dbReference>
<dbReference type="InterPro" id="IPR015867">
    <property type="entry name" value="N-reg_PII/ATP_PRibTrfase_C"/>
</dbReference>
<reference evidence="2 3" key="1">
    <citation type="submission" date="2018-08" db="EMBL/GenBank/DDBJ databases">
        <title>Draft genome of candidate division NPL-UPA2 bacterium Unc8 that adapted to ultra-basic serpentinizing groundwater.</title>
        <authorList>
            <person name="Ishii S."/>
            <person name="Suzuki S."/>
            <person name="Nealson K.H."/>
        </authorList>
    </citation>
    <scope>NUCLEOTIDE SEQUENCE [LARGE SCALE GENOMIC DNA]</scope>
    <source>
        <strain evidence="2">Unc8</strain>
    </source>
</reference>
<comment type="caution">
    <text evidence="2">The sequence shown here is derived from an EMBL/GenBank/DDBJ whole genome shotgun (WGS) entry which is preliminary data.</text>
</comment>